<dbReference type="SUPFAM" id="SSF55826">
    <property type="entry name" value="YbaK/ProRS associated domain"/>
    <property type="match status" value="1"/>
</dbReference>
<sequence>MGLQFLINYLADISIYLRRPFMSKKKQRIKKTQVEQILDKHHIPYQQIVFPTFEDGDVRSLQVDHLGIDEHLIYKTLVLEGPTTGPLVGVVPIDSHLDEKALARVSGNKKVDMVPLKNLLKTTGYVHGANTPVGIWEKHKYPIFIDNDAKASEQIYVSSGQIGRSVAVNAEALAELVHAQFADLQQH</sequence>
<evidence type="ECO:0000256" key="4">
    <source>
        <dbReference type="PIRNR" id="PIRNR006181"/>
    </source>
</evidence>
<dbReference type="PANTHER" id="PTHR30411">
    <property type="entry name" value="CYTOPLASMIC PROTEIN"/>
    <property type="match status" value="1"/>
</dbReference>
<dbReference type="Pfam" id="PF04073">
    <property type="entry name" value="tRNA_edit"/>
    <property type="match status" value="1"/>
</dbReference>
<comment type="similarity">
    <text evidence="1 4">Belongs to the prolyl-tRNA editing family. YbaK/EbsC subfamily.</text>
</comment>
<dbReference type="GO" id="GO:0016829">
    <property type="term" value="F:lyase activity"/>
    <property type="evidence" value="ECO:0007669"/>
    <property type="project" value="UniProtKB-KW"/>
</dbReference>
<feature type="domain" description="YbaK/aminoacyl-tRNA synthetase-associated" evidence="5">
    <location>
        <begin position="64"/>
        <end position="175"/>
    </location>
</feature>
<dbReference type="EC" id="4.2.-.-" evidence="4"/>
<keyword evidence="2 4" id="KW-0648">Protein biosynthesis</keyword>
<evidence type="ECO:0000313" key="7">
    <source>
        <dbReference type="Proteomes" id="UP000050901"/>
    </source>
</evidence>
<evidence type="ECO:0000256" key="2">
    <source>
        <dbReference type="ARBA" id="ARBA00022917"/>
    </source>
</evidence>
<dbReference type="PANTHER" id="PTHR30411:SF0">
    <property type="entry name" value="CYS-TRNA(PRO)_CYS-TRNA(CYS) DEACYLASE YBAK"/>
    <property type="match status" value="1"/>
</dbReference>
<dbReference type="PATRIC" id="fig|1423771.3.peg.1197"/>
<evidence type="ECO:0000256" key="3">
    <source>
        <dbReference type="ARBA" id="ARBA00023239"/>
    </source>
</evidence>
<dbReference type="AlphaFoldDB" id="A0A0R1P2H4"/>
<dbReference type="Proteomes" id="UP000050901">
    <property type="component" value="Unassembled WGS sequence"/>
</dbReference>
<comment type="caution">
    <text evidence="6">The sequence shown here is derived from an EMBL/GenBank/DDBJ whole genome shotgun (WGS) entry which is preliminary data.</text>
</comment>
<dbReference type="GO" id="GO:0002161">
    <property type="term" value="F:aminoacyl-tRNA deacylase activity"/>
    <property type="evidence" value="ECO:0007669"/>
    <property type="project" value="InterPro"/>
</dbReference>
<keyword evidence="3 4" id="KW-0456">Lyase</keyword>
<evidence type="ECO:0000259" key="5">
    <source>
        <dbReference type="Pfam" id="PF04073"/>
    </source>
</evidence>
<dbReference type="NCBIfam" id="TIGR00011">
    <property type="entry name" value="YbaK_EbsC"/>
    <property type="match status" value="1"/>
</dbReference>
<dbReference type="PIRSF" id="PIRSF006181">
    <property type="entry name" value="EbsC_YbaK"/>
    <property type="match status" value="1"/>
</dbReference>
<dbReference type="InterPro" id="IPR007214">
    <property type="entry name" value="YbaK/aa-tRNA-synth-assoc-dom"/>
</dbReference>
<dbReference type="Gene3D" id="3.90.960.10">
    <property type="entry name" value="YbaK/aminoacyl-tRNA synthetase-associated domain"/>
    <property type="match status" value="1"/>
</dbReference>
<evidence type="ECO:0000313" key="6">
    <source>
        <dbReference type="EMBL" id="KRL23914.1"/>
    </source>
</evidence>
<gene>
    <name evidence="6" type="ORF">FC47_GL001184</name>
</gene>
<evidence type="ECO:0000256" key="1">
    <source>
        <dbReference type="ARBA" id="ARBA00009798"/>
    </source>
</evidence>
<name>A0A0R1P2H4_LIMMU</name>
<organism evidence="6 7">
    <name type="scientific">Limosilactobacillus mucosae DSM 13345</name>
    <dbReference type="NCBI Taxonomy" id="1423771"/>
    <lineage>
        <taxon>Bacteria</taxon>
        <taxon>Bacillati</taxon>
        <taxon>Bacillota</taxon>
        <taxon>Bacilli</taxon>
        <taxon>Lactobacillales</taxon>
        <taxon>Lactobacillaceae</taxon>
        <taxon>Limosilactobacillus</taxon>
    </lineage>
</organism>
<dbReference type="EMBL" id="AZEQ01000026">
    <property type="protein sequence ID" value="KRL23914.1"/>
    <property type="molecule type" value="Genomic_DNA"/>
</dbReference>
<reference evidence="6 7" key="1">
    <citation type="journal article" date="2015" name="Genome Announc.">
        <title>Expanding the biotechnology potential of lactobacilli through comparative genomics of 213 strains and associated genera.</title>
        <authorList>
            <person name="Sun Z."/>
            <person name="Harris H.M."/>
            <person name="McCann A."/>
            <person name="Guo C."/>
            <person name="Argimon S."/>
            <person name="Zhang W."/>
            <person name="Yang X."/>
            <person name="Jeffery I.B."/>
            <person name="Cooney J.C."/>
            <person name="Kagawa T.F."/>
            <person name="Liu W."/>
            <person name="Song Y."/>
            <person name="Salvetti E."/>
            <person name="Wrobel A."/>
            <person name="Rasinkangas P."/>
            <person name="Parkhill J."/>
            <person name="Rea M.C."/>
            <person name="O'Sullivan O."/>
            <person name="Ritari J."/>
            <person name="Douillard F.P."/>
            <person name="Paul Ross R."/>
            <person name="Yang R."/>
            <person name="Briner A.E."/>
            <person name="Felis G.E."/>
            <person name="de Vos W.M."/>
            <person name="Barrangou R."/>
            <person name="Klaenhammer T.R."/>
            <person name="Caufield P.W."/>
            <person name="Cui Y."/>
            <person name="Zhang H."/>
            <person name="O'Toole P.W."/>
        </authorList>
    </citation>
    <scope>NUCLEOTIDE SEQUENCE [LARGE SCALE GENOMIC DNA]</scope>
    <source>
        <strain evidence="6 7">DSM 13345</strain>
    </source>
</reference>
<proteinExistence type="inferred from homology"/>
<dbReference type="InterPro" id="IPR004369">
    <property type="entry name" value="Prolyl-tRNA_editing_YbaK/EbsC"/>
</dbReference>
<accession>A0A0R1P2H4</accession>
<dbReference type="InterPro" id="IPR036754">
    <property type="entry name" value="YbaK/aa-tRNA-synt-asso_dom_sf"/>
</dbReference>
<protein>
    <recommendedName>
        <fullName evidence="4">Cys-tRNA(Pro)/Cys-tRNA(Cys) deacylase</fullName>
        <ecNumber evidence="4">4.2.-.-</ecNumber>
    </recommendedName>
</protein>
<dbReference type="CDD" id="cd00002">
    <property type="entry name" value="YbaK_deacylase"/>
    <property type="match status" value="1"/>
</dbReference>
<dbReference type="GO" id="GO:0006412">
    <property type="term" value="P:translation"/>
    <property type="evidence" value="ECO:0007669"/>
    <property type="project" value="UniProtKB-KW"/>
</dbReference>